<reference evidence="1" key="2">
    <citation type="submission" date="2023-05" db="EMBL/GenBank/DDBJ databases">
        <authorList>
            <consortium name="Lawrence Berkeley National Laboratory"/>
            <person name="Steindorff A."/>
            <person name="Hensen N."/>
            <person name="Bonometti L."/>
            <person name="Westerberg I."/>
            <person name="Brannstrom I.O."/>
            <person name="Guillou S."/>
            <person name="Cros-Aarteil S."/>
            <person name="Calhoun S."/>
            <person name="Haridas S."/>
            <person name="Kuo A."/>
            <person name="Mondo S."/>
            <person name="Pangilinan J."/>
            <person name="Riley R."/>
            <person name="Labutti K."/>
            <person name="Andreopoulos B."/>
            <person name="Lipzen A."/>
            <person name="Chen C."/>
            <person name="Yanf M."/>
            <person name="Daum C."/>
            <person name="Ng V."/>
            <person name="Clum A."/>
            <person name="Ohm R."/>
            <person name="Martin F."/>
            <person name="Silar P."/>
            <person name="Natvig D."/>
            <person name="Lalanne C."/>
            <person name="Gautier V."/>
            <person name="Ament-Velasquez S.L."/>
            <person name="Kruys A."/>
            <person name="Hutchinson M.I."/>
            <person name="Powell A.J."/>
            <person name="Barry K."/>
            <person name="Miller A.N."/>
            <person name="Grigoriev I.V."/>
            <person name="Debuchy R."/>
            <person name="Gladieux P."/>
            <person name="Thoren M.H."/>
            <person name="Johannesson H."/>
        </authorList>
    </citation>
    <scope>NUCLEOTIDE SEQUENCE</scope>
    <source>
        <strain evidence="1">CBS 538.74</strain>
    </source>
</reference>
<comment type="caution">
    <text evidence="1">The sequence shown here is derived from an EMBL/GenBank/DDBJ whole genome shotgun (WGS) entry which is preliminary data.</text>
</comment>
<name>A0AAN6ZT20_9PEZI</name>
<dbReference type="EMBL" id="MU857047">
    <property type="protein sequence ID" value="KAK4150845.1"/>
    <property type="molecule type" value="Genomic_DNA"/>
</dbReference>
<organism evidence="1 2">
    <name type="scientific">Chaetomidium leptoderma</name>
    <dbReference type="NCBI Taxonomy" id="669021"/>
    <lineage>
        <taxon>Eukaryota</taxon>
        <taxon>Fungi</taxon>
        <taxon>Dikarya</taxon>
        <taxon>Ascomycota</taxon>
        <taxon>Pezizomycotina</taxon>
        <taxon>Sordariomycetes</taxon>
        <taxon>Sordariomycetidae</taxon>
        <taxon>Sordariales</taxon>
        <taxon>Chaetomiaceae</taxon>
        <taxon>Chaetomidium</taxon>
    </lineage>
</organism>
<dbReference type="Proteomes" id="UP001302745">
    <property type="component" value="Unassembled WGS sequence"/>
</dbReference>
<protein>
    <submittedName>
        <fullName evidence="1">Uncharacterized protein</fullName>
    </submittedName>
</protein>
<sequence length="328" mass="36272">MSRPSTPVQGLAEAQREWQAIFAGGPYTGLKMLEYIMTEGHVTHQAFLTDAKRSIATVTTAIISKQDINKMAATWVFKTGRCTSLAVKAVYDLSRLDLKHKTTKQPLFNFCIYDLGRHRIARCRNTGIVIDSSSSMPGGAFDLQEGTWQRFEETQASWKFKNSESKFESQGDVHGRVKSSSTAITPQAAMVQCLQEIAESAADSVPTLFRTVDRATGVGLFHGLVVWAPRQRAIKMAKNTQDWKDKRIVTIQWAQQVRTKAGAPTAVLDNKMQGTEQDLKAGLTHLSQFIQAYGGPNGAAQWEADGIDTFTLQLVQAACDLWGFPKLI</sequence>
<evidence type="ECO:0000313" key="2">
    <source>
        <dbReference type="Proteomes" id="UP001302745"/>
    </source>
</evidence>
<gene>
    <name evidence="1" type="ORF">C8A00DRAFT_36535</name>
</gene>
<dbReference type="AlphaFoldDB" id="A0AAN6ZT20"/>
<proteinExistence type="predicted"/>
<keyword evidence="2" id="KW-1185">Reference proteome</keyword>
<reference evidence="1" key="1">
    <citation type="journal article" date="2023" name="Mol. Phylogenet. Evol.">
        <title>Genome-scale phylogeny and comparative genomics of the fungal order Sordariales.</title>
        <authorList>
            <person name="Hensen N."/>
            <person name="Bonometti L."/>
            <person name="Westerberg I."/>
            <person name="Brannstrom I.O."/>
            <person name="Guillou S."/>
            <person name="Cros-Aarteil S."/>
            <person name="Calhoun S."/>
            <person name="Haridas S."/>
            <person name="Kuo A."/>
            <person name="Mondo S."/>
            <person name="Pangilinan J."/>
            <person name="Riley R."/>
            <person name="LaButti K."/>
            <person name="Andreopoulos B."/>
            <person name="Lipzen A."/>
            <person name="Chen C."/>
            <person name="Yan M."/>
            <person name="Daum C."/>
            <person name="Ng V."/>
            <person name="Clum A."/>
            <person name="Steindorff A."/>
            <person name="Ohm R.A."/>
            <person name="Martin F."/>
            <person name="Silar P."/>
            <person name="Natvig D.O."/>
            <person name="Lalanne C."/>
            <person name="Gautier V."/>
            <person name="Ament-Velasquez S.L."/>
            <person name="Kruys A."/>
            <person name="Hutchinson M.I."/>
            <person name="Powell A.J."/>
            <person name="Barry K."/>
            <person name="Miller A.N."/>
            <person name="Grigoriev I.V."/>
            <person name="Debuchy R."/>
            <person name="Gladieux P."/>
            <person name="Hiltunen Thoren M."/>
            <person name="Johannesson H."/>
        </authorList>
    </citation>
    <scope>NUCLEOTIDE SEQUENCE</scope>
    <source>
        <strain evidence="1">CBS 538.74</strain>
    </source>
</reference>
<accession>A0AAN6ZT20</accession>
<evidence type="ECO:0000313" key="1">
    <source>
        <dbReference type="EMBL" id="KAK4150845.1"/>
    </source>
</evidence>